<dbReference type="Gene3D" id="3.40.50.150">
    <property type="entry name" value="Vaccinia Virus protein VP39"/>
    <property type="match status" value="1"/>
</dbReference>
<dbReference type="Proteomes" id="UP000070405">
    <property type="component" value="Unassembled WGS sequence"/>
</dbReference>
<protein>
    <recommendedName>
        <fullName evidence="5">Methyltransferase small domain-containing protein</fullName>
    </recommendedName>
</protein>
<comment type="caution">
    <text evidence="6">The sequence shown here is derived from an EMBL/GenBank/DDBJ whole genome shotgun (WGS) entry which is preliminary data.</text>
</comment>
<feature type="domain" description="Methyltransferase small" evidence="5">
    <location>
        <begin position="22"/>
        <end position="109"/>
    </location>
</feature>
<sequence length="197" mass="22104">MAYYQDQKFKIHPEVYTPAEDSFLIADNLDVRKDEEVLEIGTGCGLLAILAAQAGAKVLATDVNPKAIECAKENAQDKGVADQIEFKLGDLFKPIGERKFDLIIFNPPYLPVSRSELTGIQLEKAWAGGSTGRKIIDRFLDDLLIHLEPEGRSLFVQSSLSGIRETFKKLHQMELQVTTKTEKLSFERIYLFQVSKA</sequence>
<evidence type="ECO:0000256" key="4">
    <source>
        <dbReference type="ARBA" id="ARBA00022691"/>
    </source>
</evidence>
<keyword evidence="7" id="KW-1185">Reference proteome</keyword>
<proteinExistence type="inferred from homology"/>
<keyword evidence="2" id="KW-0489">Methyltransferase</keyword>
<evidence type="ECO:0000313" key="7">
    <source>
        <dbReference type="Proteomes" id="UP000070405"/>
    </source>
</evidence>
<evidence type="ECO:0000256" key="1">
    <source>
        <dbReference type="ARBA" id="ARBA00006149"/>
    </source>
</evidence>
<dbReference type="NCBIfam" id="TIGR00537">
    <property type="entry name" value="hemK_rel_arch"/>
    <property type="match status" value="1"/>
</dbReference>
<dbReference type="InterPro" id="IPR004557">
    <property type="entry name" value="PrmC-related"/>
</dbReference>
<dbReference type="NCBIfam" id="NF011529">
    <property type="entry name" value="PRK14968.1-3"/>
    <property type="match status" value="1"/>
</dbReference>
<name>A0A133VAN3_9EURY</name>
<accession>A0A133VAN3</accession>
<dbReference type="PANTHER" id="PTHR45875">
    <property type="entry name" value="METHYLTRANSFERASE N6AMT1"/>
    <property type="match status" value="1"/>
</dbReference>
<dbReference type="PROSITE" id="PS00092">
    <property type="entry name" value="N6_MTASE"/>
    <property type="match status" value="1"/>
</dbReference>
<dbReference type="Pfam" id="PF05175">
    <property type="entry name" value="MTS"/>
    <property type="match status" value="1"/>
</dbReference>
<evidence type="ECO:0000256" key="3">
    <source>
        <dbReference type="ARBA" id="ARBA00022679"/>
    </source>
</evidence>
<dbReference type="SUPFAM" id="SSF53335">
    <property type="entry name" value="S-adenosyl-L-methionine-dependent methyltransferases"/>
    <property type="match status" value="1"/>
</dbReference>
<gene>
    <name evidence="6" type="ORF">AKJ47_02200</name>
</gene>
<evidence type="ECO:0000259" key="5">
    <source>
        <dbReference type="Pfam" id="PF05175"/>
    </source>
</evidence>
<dbReference type="GO" id="GO:0008276">
    <property type="term" value="F:protein methyltransferase activity"/>
    <property type="evidence" value="ECO:0007669"/>
    <property type="project" value="TreeGrafter"/>
</dbReference>
<dbReference type="GO" id="GO:0003676">
    <property type="term" value="F:nucleic acid binding"/>
    <property type="evidence" value="ECO:0007669"/>
    <property type="project" value="InterPro"/>
</dbReference>
<dbReference type="AlphaFoldDB" id="A0A133VAN3"/>
<dbReference type="InterPro" id="IPR029063">
    <property type="entry name" value="SAM-dependent_MTases_sf"/>
</dbReference>
<comment type="similarity">
    <text evidence="1">Belongs to the eukaryotic/archaeal PrmC-related family.</text>
</comment>
<evidence type="ECO:0000313" key="6">
    <source>
        <dbReference type="EMBL" id="KXB03465.1"/>
    </source>
</evidence>
<dbReference type="GO" id="GO:0035657">
    <property type="term" value="C:eRF1 methyltransferase complex"/>
    <property type="evidence" value="ECO:0007669"/>
    <property type="project" value="TreeGrafter"/>
</dbReference>
<dbReference type="InterPro" id="IPR002052">
    <property type="entry name" value="DNA_methylase_N6_adenine_CS"/>
</dbReference>
<dbReference type="GO" id="GO:0008757">
    <property type="term" value="F:S-adenosylmethionine-dependent methyltransferase activity"/>
    <property type="evidence" value="ECO:0007669"/>
    <property type="project" value="TreeGrafter"/>
</dbReference>
<dbReference type="InterPro" id="IPR007848">
    <property type="entry name" value="Small_mtfrase_dom"/>
</dbReference>
<dbReference type="EMBL" id="LHYA01000024">
    <property type="protein sequence ID" value="KXB03465.1"/>
    <property type="molecule type" value="Genomic_DNA"/>
</dbReference>
<reference evidence="6 7" key="1">
    <citation type="journal article" date="2016" name="Sci. Rep.">
        <title>Metabolic traits of an uncultured archaeal lineage -MSBL1- from brine pools of the Red Sea.</title>
        <authorList>
            <person name="Mwirichia R."/>
            <person name="Alam I."/>
            <person name="Rashid M."/>
            <person name="Vinu M."/>
            <person name="Ba-Alawi W."/>
            <person name="Anthony Kamau A."/>
            <person name="Kamanda Ngugi D."/>
            <person name="Goker M."/>
            <person name="Klenk H.P."/>
            <person name="Bajic V."/>
            <person name="Stingl U."/>
        </authorList>
    </citation>
    <scope>NUCLEOTIDE SEQUENCE [LARGE SCALE GENOMIC DNA]</scope>
    <source>
        <strain evidence="6">SCGC-AAA261G05</strain>
    </source>
</reference>
<organism evidence="6 7">
    <name type="scientific">candidate division MSBL1 archaeon SCGC-AAA261G05</name>
    <dbReference type="NCBI Taxonomy" id="1698276"/>
    <lineage>
        <taxon>Archaea</taxon>
        <taxon>Methanobacteriati</taxon>
        <taxon>Methanobacteriota</taxon>
        <taxon>candidate division MSBL1</taxon>
    </lineage>
</organism>
<dbReference type="PANTHER" id="PTHR45875:SF1">
    <property type="entry name" value="METHYLTRANSFERASE N6AMT1"/>
    <property type="match status" value="1"/>
</dbReference>
<dbReference type="GO" id="GO:0032259">
    <property type="term" value="P:methylation"/>
    <property type="evidence" value="ECO:0007669"/>
    <property type="project" value="UniProtKB-KW"/>
</dbReference>
<evidence type="ECO:0000256" key="2">
    <source>
        <dbReference type="ARBA" id="ARBA00022603"/>
    </source>
</evidence>
<dbReference type="CDD" id="cd02440">
    <property type="entry name" value="AdoMet_MTases"/>
    <property type="match status" value="1"/>
</dbReference>
<keyword evidence="3" id="KW-0808">Transferase</keyword>
<dbReference type="InterPro" id="IPR052190">
    <property type="entry name" value="Euk-Arch_PrmC-MTase"/>
</dbReference>
<keyword evidence="4" id="KW-0949">S-adenosyl-L-methionine</keyword>